<reference evidence="2" key="1">
    <citation type="submission" date="2023-07" db="EMBL/GenBank/DDBJ databases">
        <authorList>
            <person name="Kim M.K."/>
        </authorList>
    </citation>
    <scope>NUCLEOTIDE SEQUENCE</scope>
    <source>
        <strain evidence="2">M29</strain>
    </source>
</reference>
<keyword evidence="3" id="KW-1185">Reference proteome</keyword>
<dbReference type="RefSeq" id="WP_305013698.1">
    <property type="nucleotide sequence ID" value="NZ_JAUQSX010000014.1"/>
</dbReference>
<evidence type="ECO:0000313" key="2">
    <source>
        <dbReference type="EMBL" id="MDO7849028.1"/>
    </source>
</evidence>
<name>A0ABT9AGN1_9BACT</name>
<feature type="compositionally biased region" description="Acidic residues" evidence="1">
    <location>
        <begin position="40"/>
        <end position="57"/>
    </location>
</feature>
<gene>
    <name evidence="2" type="ORF">Q5H92_21870</name>
</gene>
<sequence length="106" mass="10980">MNKKQREAAAALAAAGTPGTPEAPAADSTPGAEQGSSTDAADDDAADDAADDAEAEAEAIGAEAIELMTRFGLKRCAIDRERSIHFDTKHIESLQASGVELLIIER</sequence>
<feature type="region of interest" description="Disordered" evidence="1">
    <location>
        <begin position="1"/>
        <end position="57"/>
    </location>
</feature>
<organism evidence="2 3">
    <name type="scientific">Hymenobacter mellowenesis</name>
    <dbReference type="NCBI Taxonomy" id="3063995"/>
    <lineage>
        <taxon>Bacteria</taxon>
        <taxon>Pseudomonadati</taxon>
        <taxon>Bacteroidota</taxon>
        <taxon>Cytophagia</taxon>
        <taxon>Cytophagales</taxon>
        <taxon>Hymenobacteraceae</taxon>
        <taxon>Hymenobacter</taxon>
    </lineage>
</organism>
<protein>
    <submittedName>
        <fullName evidence="2">Uncharacterized protein</fullName>
    </submittedName>
</protein>
<dbReference type="Proteomes" id="UP001167796">
    <property type="component" value="Unassembled WGS sequence"/>
</dbReference>
<evidence type="ECO:0000256" key="1">
    <source>
        <dbReference type="SAM" id="MobiDB-lite"/>
    </source>
</evidence>
<feature type="compositionally biased region" description="Low complexity" evidence="1">
    <location>
        <begin position="8"/>
        <end position="26"/>
    </location>
</feature>
<dbReference type="EMBL" id="JAUQSX010000014">
    <property type="protein sequence ID" value="MDO7849028.1"/>
    <property type="molecule type" value="Genomic_DNA"/>
</dbReference>
<comment type="caution">
    <text evidence="2">The sequence shown here is derived from an EMBL/GenBank/DDBJ whole genome shotgun (WGS) entry which is preliminary data.</text>
</comment>
<accession>A0ABT9AGN1</accession>
<proteinExistence type="predicted"/>
<evidence type="ECO:0000313" key="3">
    <source>
        <dbReference type="Proteomes" id="UP001167796"/>
    </source>
</evidence>